<sequence length="206" mass="23603">MVPNTQTQHRGEAFEYGKEEIETLLTSENILKLLTIDEIWAMLTLYLTGARLGEIAPMLGEDLVMVRDTQALHIREDHSMGRTVKNYSSIRRVPVHPYLKELGFTEYANRPAREPLFPSLWDRTGNKANRFSRKLKKLGQENGIKPTVRPAHGFRHHVIGLWREAEKRQDLQGAYLGHANNSQQSKYSDFKALAKSAETVWPPLPD</sequence>
<dbReference type="Pfam" id="PF00589">
    <property type="entry name" value="Phage_integrase"/>
    <property type="match status" value="1"/>
</dbReference>
<dbReference type="InterPro" id="IPR013762">
    <property type="entry name" value="Integrase-like_cat_sf"/>
</dbReference>
<dbReference type="InterPro" id="IPR011010">
    <property type="entry name" value="DNA_brk_join_enz"/>
</dbReference>
<feature type="domain" description="Tyr recombinase" evidence="2">
    <location>
        <begin position="20"/>
        <end position="202"/>
    </location>
</feature>
<evidence type="ECO:0000259" key="2">
    <source>
        <dbReference type="PROSITE" id="PS51898"/>
    </source>
</evidence>
<proteinExistence type="predicted"/>
<dbReference type="EMBL" id="JBHTBD010000001">
    <property type="protein sequence ID" value="MFC7293280.1"/>
    <property type="molecule type" value="Genomic_DNA"/>
</dbReference>
<keyword evidence="4" id="KW-1185">Reference proteome</keyword>
<keyword evidence="1" id="KW-0233">DNA recombination</keyword>
<protein>
    <submittedName>
        <fullName evidence="3">Tyrosine-type recombinase/integrase</fullName>
    </submittedName>
</protein>
<accession>A0ABW2IR57</accession>
<dbReference type="InterPro" id="IPR002104">
    <property type="entry name" value="Integrase_catalytic"/>
</dbReference>
<comment type="caution">
    <text evidence="3">The sequence shown here is derived from an EMBL/GenBank/DDBJ whole genome shotgun (WGS) entry which is preliminary data.</text>
</comment>
<dbReference type="SUPFAM" id="SSF56349">
    <property type="entry name" value="DNA breaking-rejoining enzymes"/>
    <property type="match status" value="1"/>
</dbReference>
<dbReference type="RefSeq" id="WP_157807820.1">
    <property type="nucleotide sequence ID" value="NZ_JBHTBD010000001.1"/>
</dbReference>
<organism evidence="3 4">
    <name type="scientific">Marinobacter aromaticivorans</name>
    <dbReference type="NCBI Taxonomy" id="1494078"/>
    <lineage>
        <taxon>Bacteria</taxon>
        <taxon>Pseudomonadati</taxon>
        <taxon>Pseudomonadota</taxon>
        <taxon>Gammaproteobacteria</taxon>
        <taxon>Pseudomonadales</taxon>
        <taxon>Marinobacteraceae</taxon>
        <taxon>Marinobacter</taxon>
    </lineage>
</organism>
<evidence type="ECO:0000256" key="1">
    <source>
        <dbReference type="ARBA" id="ARBA00023172"/>
    </source>
</evidence>
<gene>
    <name evidence="3" type="ORF">ACFQQA_00940</name>
</gene>
<name>A0ABW2IR57_9GAMM</name>
<dbReference type="PROSITE" id="PS51898">
    <property type="entry name" value="TYR_RECOMBINASE"/>
    <property type="match status" value="1"/>
</dbReference>
<dbReference type="Gene3D" id="1.10.443.10">
    <property type="entry name" value="Intergrase catalytic core"/>
    <property type="match status" value="1"/>
</dbReference>
<dbReference type="Proteomes" id="UP001596506">
    <property type="component" value="Unassembled WGS sequence"/>
</dbReference>
<reference evidence="4" key="1">
    <citation type="journal article" date="2019" name="Int. J. Syst. Evol. Microbiol.">
        <title>The Global Catalogue of Microorganisms (GCM) 10K type strain sequencing project: providing services to taxonomists for standard genome sequencing and annotation.</title>
        <authorList>
            <consortium name="The Broad Institute Genomics Platform"/>
            <consortium name="The Broad Institute Genome Sequencing Center for Infectious Disease"/>
            <person name="Wu L."/>
            <person name="Ma J."/>
        </authorList>
    </citation>
    <scope>NUCLEOTIDE SEQUENCE [LARGE SCALE GENOMIC DNA]</scope>
    <source>
        <strain evidence="4">CCUG 60559</strain>
    </source>
</reference>
<evidence type="ECO:0000313" key="4">
    <source>
        <dbReference type="Proteomes" id="UP001596506"/>
    </source>
</evidence>
<evidence type="ECO:0000313" key="3">
    <source>
        <dbReference type="EMBL" id="MFC7293280.1"/>
    </source>
</evidence>